<evidence type="ECO:0000256" key="1">
    <source>
        <dbReference type="SAM" id="MobiDB-lite"/>
    </source>
</evidence>
<dbReference type="HOGENOM" id="CLU_044873_0_0_1"/>
<dbReference type="EMBL" id="KN818248">
    <property type="protein sequence ID" value="KIL64647.1"/>
    <property type="molecule type" value="Genomic_DNA"/>
</dbReference>
<dbReference type="OrthoDB" id="2562743at2759"/>
<name>A0A0C2WSI4_AMAMK</name>
<feature type="compositionally biased region" description="Acidic residues" evidence="1">
    <location>
        <begin position="367"/>
        <end position="383"/>
    </location>
</feature>
<feature type="region of interest" description="Disordered" evidence="1">
    <location>
        <begin position="346"/>
        <end position="396"/>
    </location>
</feature>
<dbReference type="PANTHER" id="PTHR21974">
    <property type="entry name" value="RE15880P"/>
    <property type="match status" value="1"/>
</dbReference>
<evidence type="ECO:0000313" key="3">
    <source>
        <dbReference type="Proteomes" id="UP000054549"/>
    </source>
</evidence>
<dbReference type="InParanoid" id="A0A0C2WSI4"/>
<protein>
    <submittedName>
        <fullName evidence="2">Uncharacterized protein</fullName>
    </submittedName>
</protein>
<gene>
    <name evidence="2" type="ORF">M378DRAFT_163117</name>
</gene>
<evidence type="ECO:0000313" key="2">
    <source>
        <dbReference type="EMBL" id="KIL64647.1"/>
    </source>
</evidence>
<dbReference type="STRING" id="946122.A0A0C2WSI4"/>
<dbReference type="Proteomes" id="UP000054549">
    <property type="component" value="Unassembled WGS sequence"/>
</dbReference>
<dbReference type="AlphaFoldDB" id="A0A0C2WSI4"/>
<reference evidence="2 3" key="1">
    <citation type="submission" date="2014-04" db="EMBL/GenBank/DDBJ databases">
        <title>Evolutionary Origins and Diversification of the Mycorrhizal Mutualists.</title>
        <authorList>
            <consortium name="DOE Joint Genome Institute"/>
            <consortium name="Mycorrhizal Genomics Consortium"/>
            <person name="Kohler A."/>
            <person name="Kuo A."/>
            <person name="Nagy L.G."/>
            <person name="Floudas D."/>
            <person name="Copeland A."/>
            <person name="Barry K.W."/>
            <person name="Cichocki N."/>
            <person name="Veneault-Fourrey C."/>
            <person name="LaButti K."/>
            <person name="Lindquist E.A."/>
            <person name="Lipzen A."/>
            <person name="Lundell T."/>
            <person name="Morin E."/>
            <person name="Murat C."/>
            <person name="Riley R."/>
            <person name="Ohm R."/>
            <person name="Sun H."/>
            <person name="Tunlid A."/>
            <person name="Henrissat B."/>
            <person name="Grigoriev I.V."/>
            <person name="Hibbett D.S."/>
            <person name="Martin F."/>
        </authorList>
    </citation>
    <scope>NUCLEOTIDE SEQUENCE [LARGE SCALE GENOMIC DNA]</scope>
    <source>
        <strain evidence="2 3">Koide BX008</strain>
    </source>
</reference>
<keyword evidence="3" id="KW-1185">Reference proteome</keyword>
<sequence length="396" mass="44645">MSEETILSTAAYQDQLASAVLGLDYVLDALSQQKACVADIERRYRHCEKGIDVLSAETKKARKLHENWRNSHALRFAQKLRGKKEKYDARESQEERIYVAALEREVQEKQGMEILKQLGMEAQSVLNDLLEKACERQSLKAELSSLYSQVFDGAAGDFPEQDELSQEVEAARITQDEIQIRLSSETQAVELLNRADNLLNACRQTITEAISYARWDPWGGNGMNDYAFRTLLNRAQSLSDQASVVVSEARQISPSISDIGRVLIVPWTPNSLISVSEFALQQQIRNSAAEIIKAHMHIKWQSEAAVNRVAYARSQLQEATDLLNIQREELDSMRGRIFKRVTSLRSNIPTDDPPSYEEAAARRDPVDVCDAEDSDSSSEDWETPESTNAMTTEVEV</sequence>
<proteinExistence type="predicted"/>
<dbReference type="PANTHER" id="PTHR21974:SF2">
    <property type="entry name" value="RE15880P"/>
    <property type="match status" value="1"/>
</dbReference>
<feature type="compositionally biased region" description="Polar residues" evidence="1">
    <location>
        <begin position="387"/>
        <end position="396"/>
    </location>
</feature>
<organism evidence="2 3">
    <name type="scientific">Amanita muscaria (strain Koide BX008)</name>
    <dbReference type="NCBI Taxonomy" id="946122"/>
    <lineage>
        <taxon>Eukaryota</taxon>
        <taxon>Fungi</taxon>
        <taxon>Dikarya</taxon>
        <taxon>Basidiomycota</taxon>
        <taxon>Agaricomycotina</taxon>
        <taxon>Agaricomycetes</taxon>
        <taxon>Agaricomycetidae</taxon>
        <taxon>Agaricales</taxon>
        <taxon>Pluteineae</taxon>
        <taxon>Amanitaceae</taxon>
        <taxon>Amanita</taxon>
    </lineage>
</organism>
<accession>A0A0C2WSI4</accession>